<dbReference type="InterPro" id="IPR032302">
    <property type="entry name" value="THOC2_N"/>
</dbReference>
<evidence type="ECO:0000259" key="8">
    <source>
        <dbReference type="Pfam" id="PF16134"/>
    </source>
</evidence>
<feature type="compositionally biased region" description="Basic and acidic residues" evidence="5">
    <location>
        <begin position="1621"/>
        <end position="1637"/>
    </location>
</feature>
<feature type="region of interest" description="Disordered" evidence="5">
    <location>
        <begin position="679"/>
        <end position="701"/>
    </location>
</feature>
<feature type="domain" description="THO complex subunit 2 N-terminal" evidence="8">
    <location>
        <begin position="151"/>
        <end position="737"/>
    </location>
</feature>
<feature type="compositionally biased region" description="Basic and acidic residues" evidence="5">
    <location>
        <begin position="608"/>
        <end position="618"/>
    </location>
</feature>
<dbReference type="InterPro" id="IPR021418">
    <property type="entry name" value="THO_THOC2_C"/>
</dbReference>
<dbReference type="InterPro" id="IPR040007">
    <property type="entry name" value="Tho2"/>
</dbReference>
<reference evidence="9" key="1">
    <citation type="journal article" date="2023" name="Mol. Plant Microbe Interact.">
        <title>Elucidating the Obligate Nature and Biological Capacity of an Invasive Fungal Corn Pathogen.</title>
        <authorList>
            <person name="MacCready J.S."/>
            <person name="Roggenkamp E.M."/>
            <person name="Gdanetz K."/>
            <person name="Chilvers M.I."/>
        </authorList>
    </citation>
    <scope>NUCLEOTIDE SEQUENCE</scope>
    <source>
        <strain evidence="9">PM02</strain>
    </source>
</reference>
<comment type="subcellular location">
    <subcellularLocation>
        <location evidence="1">Nucleus</location>
    </subcellularLocation>
</comment>
<evidence type="ECO:0000313" key="10">
    <source>
        <dbReference type="Proteomes" id="UP001217918"/>
    </source>
</evidence>
<dbReference type="GO" id="GO:0006406">
    <property type="term" value="P:mRNA export from nucleus"/>
    <property type="evidence" value="ECO:0007669"/>
    <property type="project" value="InterPro"/>
</dbReference>
<proteinExistence type="inferred from homology"/>
<feature type="region of interest" description="Disordered" evidence="5">
    <location>
        <begin position="1176"/>
        <end position="1195"/>
    </location>
</feature>
<feature type="compositionally biased region" description="Basic and acidic residues" evidence="5">
    <location>
        <begin position="1724"/>
        <end position="1743"/>
    </location>
</feature>
<evidence type="ECO:0000256" key="2">
    <source>
        <dbReference type="ARBA" id="ARBA00007857"/>
    </source>
</evidence>
<accession>A0AAD9MCW2</accession>
<evidence type="ECO:0000256" key="3">
    <source>
        <dbReference type="ARBA" id="ARBA00019596"/>
    </source>
</evidence>
<dbReference type="Proteomes" id="UP001217918">
    <property type="component" value="Unassembled WGS sequence"/>
</dbReference>
<comment type="caution">
    <text evidence="9">The sequence shown here is derived from an EMBL/GenBank/DDBJ whole genome shotgun (WGS) entry which is preliminary data.</text>
</comment>
<dbReference type="Pfam" id="PF11732">
    <property type="entry name" value="Thoc2"/>
    <property type="match status" value="1"/>
</dbReference>
<feature type="compositionally biased region" description="Basic and acidic residues" evidence="5">
    <location>
        <begin position="1519"/>
        <end position="1529"/>
    </location>
</feature>
<feature type="domain" description="THO complex subunitTHOC2 N-terminal" evidence="7">
    <location>
        <begin position="799"/>
        <end position="875"/>
    </location>
</feature>
<dbReference type="InterPro" id="IPR021726">
    <property type="entry name" value="THO_THOC2_N"/>
</dbReference>
<feature type="compositionally biased region" description="Basic and acidic residues" evidence="5">
    <location>
        <begin position="1648"/>
        <end position="1715"/>
    </location>
</feature>
<dbReference type="Pfam" id="PF11262">
    <property type="entry name" value="Tho2"/>
    <property type="match status" value="1"/>
</dbReference>
<evidence type="ECO:0000256" key="4">
    <source>
        <dbReference type="ARBA" id="ARBA00023242"/>
    </source>
</evidence>
<dbReference type="PANTHER" id="PTHR21597:SF0">
    <property type="entry name" value="THO COMPLEX SUBUNIT 2"/>
    <property type="match status" value="1"/>
</dbReference>
<dbReference type="PANTHER" id="PTHR21597">
    <property type="entry name" value="THO2 PROTEIN"/>
    <property type="match status" value="1"/>
</dbReference>
<feature type="domain" description="THO complex subunit 2 N-terminal" evidence="8">
    <location>
        <begin position="738"/>
        <end position="797"/>
    </location>
</feature>
<feature type="compositionally biased region" description="Polar residues" evidence="5">
    <location>
        <begin position="1482"/>
        <end position="1497"/>
    </location>
</feature>
<dbReference type="GO" id="GO:0000445">
    <property type="term" value="C:THO complex part of transcription export complex"/>
    <property type="evidence" value="ECO:0007669"/>
    <property type="project" value="TreeGrafter"/>
</dbReference>
<evidence type="ECO:0000259" key="6">
    <source>
        <dbReference type="Pfam" id="PF11262"/>
    </source>
</evidence>
<dbReference type="GO" id="GO:0006397">
    <property type="term" value="P:mRNA processing"/>
    <property type="evidence" value="ECO:0007669"/>
    <property type="project" value="InterPro"/>
</dbReference>
<gene>
    <name evidence="9" type="ORF">P8C59_006791</name>
</gene>
<feature type="compositionally biased region" description="Basic and acidic residues" evidence="5">
    <location>
        <begin position="101"/>
        <end position="114"/>
    </location>
</feature>
<feature type="compositionally biased region" description="Gly residues" evidence="5">
    <location>
        <begin position="115"/>
        <end position="124"/>
    </location>
</feature>
<dbReference type="Pfam" id="PF16134">
    <property type="entry name" value="THOC2_N"/>
    <property type="match status" value="2"/>
</dbReference>
<dbReference type="GO" id="GO:0003729">
    <property type="term" value="F:mRNA binding"/>
    <property type="evidence" value="ECO:0007669"/>
    <property type="project" value="TreeGrafter"/>
</dbReference>
<evidence type="ECO:0000313" key="9">
    <source>
        <dbReference type="EMBL" id="KAK2072434.1"/>
    </source>
</evidence>
<feature type="region of interest" description="Disordered" evidence="5">
    <location>
        <begin position="582"/>
        <end position="618"/>
    </location>
</feature>
<keyword evidence="4" id="KW-0539">Nucleus</keyword>
<sequence>MADDHGIVSGRRKSPSSGVGDGDIFEDDAGFQLERRLGLGSFLQAQFFFRFDLIQSFDLNSSLSDNVDLESFAFLSSSIMPPKRKRPETPGFGPPRPAPHRPGDTDLGQHDRGYDGGNRAGRGGRNFRRGDRRDSMQSYSTRATRYVYTIITDDRVTLWTQGGRQEVLDYGVQSRMDEDITEVTVIFQEFIHSVIDHRINGTDAGRVVKEILGPEPSETRNDLLAFEPYSLFLDTLSITMDVEAGTYRPAVRDFMMATQVSPALMRQILDPETLENLGLLRNAGNFYKMNIRHATNALYRQSNFNLLREETEGYSKLMTELFATGSGTQEPTESDVKACWEKIKGLIGTFDLDVGRVQDVTMDVFASLVVRANRFFIKLLRVSSWWPHSQVRHASRGYSGGLPLWALPGHDHWTTTPEEEAGLAEQRLARDVAFWDRVRQIGPDAFFELGNREVADSQEQELANALATADLDENPEHKWIQITKTRPPPGNYVAAQILGFKLRFYASEARDKDENIPANLLYLASLLIKVGYISLCDLWTHLWPHGESVDQVRALRTKELEEKERLRRPDGGSNALMMAAALPDDMPPPLNSSTRRDASASKAGVDARAPEVDDKPKLPDDQKYHLLQCLLTIGAVPESLFILGCHDWMLTAYPDLIPLIHRIIHQSLEVVYDRTRPSPAFPDGMPPKKLPDSDQSGVPKGSVRLICPPKKKVFRWPNPDKYGAAEGGNHYRYYWDDMIWDLLKQYPIAVRYNIYAEWYEGQTSRLEPLKKAFAMTRLETLGTMKRLSLDNIPQMARKLAKTAYTSPGVVFKVALQQIEAYSNLIEAFVECAKYFTELGYDVLVWSVLSSLGDQHRSRTQAESVLLTSKWLQALSRFSGKVFQRYSIMDPTPVIQYVNDQLYKGNSTDLVILTEFISSMGGVVSDVDFTDAQRRAMTGGRVLRKKTLTSLGDRRDESTQSSGRLIRALVETKLAGQLLVNIAQYRQSAIYHVPDDAANIKYLATRLDETHQTLIQYLDLLRTSLDADTFDSLVPDIIGLMKDYGLDVGLAFMIGRASLRLDMVNSEKEETSGKTMDVDGDVSMDSANLNSEAAPLLTTDVNDVESASAKQVNVRKSDPLSAAFQPIVQSIPSVLPDYSWDHLSTEFYVLYWSLQLGDLAFPITSYENENKRLKKKAEDVMRDRSDMTRAGVNKKKQEREEIMKTQELLGQECNVELSRQLKIRVFMTKQANNWFRGSTANFNATSDAILEQCILPRIQLSPMDAEYAFRMLKFIHDSQAPNFQLMSVYDRLFNQNRLRSLIFTCTVREAEFLGRFLNLVLGELSRWRADQKLYEKEGIGSRETQSKRAKMNHGFATAFDEGGKPTAWVEHDPFRDLLFKWHKNLSAALKSCLGGMEWMHIRNAITILKSVIDHFPAINFMADKFLELLKIITDREAAQKYGTESNHGHRVDLSVAAQTAFSELQKRKSKWMIVQAFRPGLSGDTSHSQSPATPSGLQPTAPEFNPRGQPGTVPADVEDGEVKDGKDSKRARTMPTDSIPPKPIRATPAPRVSEEHPLVGSQKPTPDSTASGKPAIPKPPPKTSVDTYSDCSKRQRHGLLRQNLPGSDAFVVGNTSPVTTPTHEHERFEPARDYRGARMNDALAPARPPHGDARDPRGRPNGDEQGARGGDPDRSSRRDHRSERPNRPSRRSSRERSPEREREIKDLRDYRDRRSDGPAAGHDGNSGRDVGRDRDADTPRRGMRESSSSGMREAHTSSVRDNAGPARESSHRGGGHTDELRGGAPGRPAGGVLDDYGNRGGGGPPRFNGGVGGGSMRESRSRVVDDRGDVRVDDRGNRKRRSEGAPESMNHRDKRPRP</sequence>
<comment type="similarity">
    <text evidence="2">Belongs to the THOC2 family.</text>
</comment>
<evidence type="ECO:0000256" key="1">
    <source>
        <dbReference type="ARBA" id="ARBA00004123"/>
    </source>
</evidence>
<evidence type="ECO:0000259" key="7">
    <source>
        <dbReference type="Pfam" id="PF11732"/>
    </source>
</evidence>
<feature type="compositionally biased region" description="Polar residues" evidence="5">
    <location>
        <begin position="1561"/>
        <end position="1570"/>
    </location>
</feature>
<name>A0AAD9MCW2_9PEZI</name>
<feature type="compositionally biased region" description="Basic and acidic residues" evidence="5">
    <location>
        <begin position="1816"/>
        <end position="1835"/>
    </location>
</feature>
<feature type="domain" description="THO complex subunitTHOC2 C-terminal" evidence="6">
    <location>
        <begin position="1139"/>
        <end position="1463"/>
    </location>
</feature>
<feature type="compositionally biased region" description="Gly residues" evidence="5">
    <location>
        <begin position="1797"/>
        <end position="1814"/>
    </location>
</feature>
<feature type="region of interest" description="Disordered" evidence="5">
    <location>
        <begin position="80"/>
        <end position="138"/>
    </location>
</feature>
<protein>
    <recommendedName>
        <fullName evidence="3">THO complex subunit 2</fullName>
    </recommendedName>
</protein>
<evidence type="ECO:0000256" key="5">
    <source>
        <dbReference type="SAM" id="MobiDB-lite"/>
    </source>
</evidence>
<keyword evidence="10" id="KW-1185">Reference proteome</keyword>
<organism evidence="9 10">
    <name type="scientific">Phyllachora maydis</name>
    <dbReference type="NCBI Taxonomy" id="1825666"/>
    <lineage>
        <taxon>Eukaryota</taxon>
        <taxon>Fungi</taxon>
        <taxon>Dikarya</taxon>
        <taxon>Ascomycota</taxon>
        <taxon>Pezizomycotina</taxon>
        <taxon>Sordariomycetes</taxon>
        <taxon>Sordariomycetidae</taxon>
        <taxon>Phyllachorales</taxon>
        <taxon>Phyllachoraceae</taxon>
        <taxon>Phyllachora</taxon>
    </lineage>
</organism>
<feature type="region of interest" description="Disordered" evidence="5">
    <location>
        <begin position="1480"/>
        <end position="1857"/>
    </location>
</feature>
<feature type="compositionally biased region" description="Basic and acidic residues" evidence="5">
    <location>
        <begin position="1176"/>
        <end position="1186"/>
    </location>
</feature>
<dbReference type="EMBL" id="JAQQPM010000006">
    <property type="protein sequence ID" value="KAK2072434.1"/>
    <property type="molecule type" value="Genomic_DNA"/>
</dbReference>
<feature type="region of interest" description="Disordered" evidence="5">
    <location>
        <begin position="1"/>
        <end position="23"/>
    </location>
</feature>
<feature type="compositionally biased region" description="Basic and acidic residues" evidence="5">
    <location>
        <begin position="1767"/>
        <end position="1780"/>
    </location>
</feature>